<dbReference type="InterPro" id="IPR009057">
    <property type="entry name" value="Homeodomain-like_sf"/>
</dbReference>
<protein>
    <submittedName>
        <fullName evidence="2">Uncharacterized protein</fullName>
    </submittedName>
</protein>
<dbReference type="VEuPathDB" id="FungiDB:RhiirFUN_020134"/>
<dbReference type="EMBL" id="KI298532">
    <property type="protein sequence ID" value="ERZ98745.1"/>
    <property type="molecule type" value="Genomic_DNA"/>
</dbReference>
<sequence>MTFLKFHLNACPICLICLDCQNIYGQECICQAKEIVWKRKKVEHDYVIDFCHKPLSQQDATNQKVVLDLGFADWVFANISSQIELLSIPNNVNICQKCMKRYHGKKNAINDHETQKSFLLYSFIMPPFRQQKQRYSAISDEVKRQICEWEKANKNKRHVDIANHFNEVYPNLTIDRSTISKILLQSDKWTAIINTEDSSKTFRHKAVKFLILDQAMNLWVENVTAGGVILTDLLIKEKAKIFAQAFNIQENELKAHH</sequence>
<feature type="signal peptide" evidence="1">
    <location>
        <begin position="1"/>
        <end position="25"/>
    </location>
</feature>
<organism evidence="2">
    <name type="scientific">Rhizophagus irregularis (strain DAOM 181602 / DAOM 197198 / MUCL 43194)</name>
    <name type="common">Arbuscular mycorrhizal fungus</name>
    <name type="synonym">Glomus intraradices</name>
    <dbReference type="NCBI Taxonomy" id="747089"/>
    <lineage>
        <taxon>Eukaryota</taxon>
        <taxon>Fungi</taxon>
        <taxon>Fungi incertae sedis</taxon>
        <taxon>Mucoromycota</taxon>
        <taxon>Glomeromycotina</taxon>
        <taxon>Glomeromycetes</taxon>
        <taxon>Glomerales</taxon>
        <taxon>Glomeraceae</taxon>
        <taxon>Rhizophagus</taxon>
    </lineage>
</organism>
<proteinExistence type="predicted"/>
<feature type="chain" id="PRO_5004689010" evidence="1">
    <location>
        <begin position="26"/>
        <end position="257"/>
    </location>
</feature>
<evidence type="ECO:0000256" key="1">
    <source>
        <dbReference type="SAM" id="SignalP"/>
    </source>
</evidence>
<dbReference type="SUPFAM" id="SSF46689">
    <property type="entry name" value="Homeodomain-like"/>
    <property type="match status" value="1"/>
</dbReference>
<dbReference type="HOGENOM" id="CLU_1082373_0_0_1"/>
<keyword evidence="1" id="KW-0732">Signal</keyword>
<name>U9T5U2_RHIID</name>
<reference evidence="2" key="1">
    <citation type="submission" date="2013-07" db="EMBL/GenBank/DDBJ databases">
        <title>The genome of an arbuscular mycorrhizal fungus provides insights into the evolution of the oldest plant symbiosis.</title>
        <authorList>
            <consortium name="DOE Joint Genome Institute"/>
            <person name="Tisserant E."/>
            <person name="Malbreil M."/>
            <person name="Kuo A."/>
            <person name="Kohler A."/>
            <person name="Symeonidi A."/>
            <person name="Balestrini R."/>
            <person name="Charron P."/>
            <person name="Duensing N."/>
            <person name="Frei-dit-Frey N."/>
            <person name="Gianinazzi-Pearson V."/>
            <person name="Gilbert B."/>
            <person name="Handa Y."/>
            <person name="Hijri M."/>
            <person name="Kaul R."/>
            <person name="Kawaguchi M."/>
            <person name="Krajinski F."/>
            <person name="Lammers P."/>
            <person name="Lapierre D."/>
            <person name="Masclaux F.G."/>
            <person name="Murat C."/>
            <person name="Morin E."/>
            <person name="Ndikumana S."/>
            <person name="Pagni M."/>
            <person name="Petitpierre D."/>
            <person name="Requena N."/>
            <person name="Rosikiewicz P."/>
            <person name="Riley R."/>
            <person name="Saito K."/>
            <person name="San Clemente H."/>
            <person name="Shapiro H."/>
            <person name="van Tuinen D."/>
            <person name="Becard G."/>
            <person name="Bonfante P."/>
            <person name="Paszkowski U."/>
            <person name="Shachar-Hill Y."/>
            <person name="Young J.P."/>
            <person name="Sanders I.R."/>
            <person name="Henrissat B."/>
            <person name="Rensing S.A."/>
            <person name="Grigoriev I.V."/>
            <person name="Corradi N."/>
            <person name="Roux C."/>
            <person name="Martin F."/>
        </authorList>
    </citation>
    <scope>NUCLEOTIDE SEQUENCE</scope>
    <source>
        <strain evidence="2">DAOM 197198</strain>
    </source>
</reference>
<dbReference type="AlphaFoldDB" id="U9T5U2"/>
<accession>U9T5U2</accession>
<gene>
    <name evidence="2" type="ORF">GLOINDRAFT_10232</name>
</gene>
<dbReference type="Gene3D" id="1.10.10.60">
    <property type="entry name" value="Homeodomain-like"/>
    <property type="match status" value="2"/>
</dbReference>
<evidence type="ECO:0000313" key="2">
    <source>
        <dbReference type="EMBL" id="ERZ98745.1"/>
    </source>
</evidence>